<organism evidence="2 3">
    <name type="scientific">Trifolium pratense</name>
    <name type="common">Red clover</name>
    <dbReference type="NCBI Taxonomy" id="57577"/>
    <lineage>
        <taxon>Eukaryota</taxon>
        <taxon>Viridiplantae</taxon>
        <taxon>Streptophyta</taxon>
        <taxon>Embryophyta</taxon>
        <taxon>Tracheophyta</taxon>
        <taxon>Spermatophyta</taxon>
        <taxon>Magnoliopsida</taxon>
        <taxon>eudicotyledons</taxon>
        <taxon>Gunneridae</taxon>
        <taxon>Pentapetalae</taxon>
        <taxon>rosids</taxon>
        <taxon>fabids</taxon>
        <taxon>Fabales</taxon>
        <taxon>Fabaceae</taxon>
        <taxon>Papilionoideae</taxon>
        <taxon>50 kb inversion clade</taxon>
        <taxon>NPAAA clade</taxon>
        <taxon>Hologalegina</taxon>
        <taxon>IRL clade</taxon>
        <taxon>Trifolieae</taxon>
        <taxon>Trifolium</taxon>
    </lineage>
</organism>
<keyword evidence="1" id="KW-1133">Transmembrane helix</keyword>
<gene>
    <name evidence="2" type="ORF">L195_g025130</name>
</gene>
<comment type="caution">
    <text evidence="2">The sequence shown here is derived from an EMBL/GenBank/DDBJ whole genome shotgun (WGS) entry which is preliminary data.</text>
</comment>
<dbReference type="EMBL" id="ASHM01020590">
    <property type="protein sequence ID" value="PNY01827.1"/>
    <property type="molecule type" value="Genomic_DNA"/>
</dbReference>
<accession>A0A2K3NFM0</accession>
<keyword evidence="1" id="KW-0472">Membrane</keyword>
<evidence type="ECO:0000313" key="3">
    <source>
        <dbReference type="Proteomes" id="UP000236291"/>
    </source>
</evidence>
<protein>
    <submittedName>
        <fullName evidence="2">Uncharacterized protein</fullName>
    </submittedName>
</protein>
<keyword evidence="1" id="KW-0812">Transmembrane</keyword>
<evidence type="ECO:0000256" key="1">
    <source>
        <dbReference type="SAM" id="Phobius"/>
    </source>
</evidence>
<dbReference type="AlphaFoldDB" id="A0A2K3NFM0"/>
<evidence type="ECO:0000313" key="2">
    <source>
        <dbReference type="EMBL" id="PNY01827.1"/>
    </source>
</evidence>
<name>A0A2K3NFM0_TRIPR</name>
<proteinExistence type="predicted"/>
<dbReference type="Proteomes" id="UP000236291">
    <property type="component" value="Unassembled WGS sequence"/>
</dbReference>
<reference evidence="2 3" key="1">
    <citation type="journal article" date="2014" name="Am. J. Bot.">
        <title>Genome assembly and annotation for red clover (Trifolium pratense; Fabaceae).</title>
        <authorList>
            <person name="Istvanek J."/>
            <person name="Jaros M."/>
            <person name="Krenek A."/>
            <person name="Repkova J."/>
        </authorList>
    </citation>
    <scope>NUCLEOTIDE SEQUENCE [LARGE SCALE GENOMIC DNA]</scope>
    <source>
        <strain evidence="3">cv. Tatra</strain>
        <tissue evidence="2">Young leaves</tissue>
    </source>
</reference>
<reference evidence="2 3" key="2">
    <citation type="journal article" date="2017" name="Front. Plant Sci.">
        <title>Gene Classification and Mining of Molecular Markers Useful in Red Clover (Trifolium pratense) Breeding.</title>
        <authorList>
            <person name="Istvanek J."/>
            <person name="Dluhosova J."/>
            <person name="Dluhos P."/>
            <person name="Patkova L."/>
            <person name="Nedelnik J."/>
            <person name="Repkova J."/>
        </authorList>
    </citation>
    <scope>NUCLEOTIDE SEQUENCE [LARGE SCALE GENOMIC DNA]</scope>
    <source>
        <strain evidence="3">cv. Tatra</strain>
        <tissue evidence="2">Young leaves</tissue>
    </source>
</reference>
<sequence length="82" mass="9025">MPSITYMIVDVHHLQRICSSYAHRAVGFISMAFIALNASCCQLAQMVIIVSLYIKTSFDSKDPPYLNSIAAVSTSVLTVRIT</sequence>
<feature type="transmembrane region" description="Helical" evidence="1">
    <location>
        <begin position="25"/>
        <end position="54"/>
    </location>
</feature>